<gene>
    <name evidence="2" type="ORF">OIU74_028740</name>
</gene>
<proteinExistence type="predicted"/>
<reference evidence="2" key="1">
    <citation type="submission" date="2022-11" db="EMBL/GenBank/DDBJ databases">
        <authorList>
            <person name="Hyden B.L."/>
            <person name="Feng K."/>
            <person name="Yates T."/>
            <person name="Jawdy S."/>
            <person name="Smart L.B."/>
            <person name="Muchero W."/>
        </authorList>
    </citation>
    <scope>NUCLEOTIDE SEQUENCE</scope>
    <source>
        <tissue evidence="2">Shoot tip</tissue>
    </source>
</reference>
<comment type="caution">
    <text evidence="2">The sequence shown here is derived from an EMBL/GenBank/DDBJ whole genome shotgun (WGS) entry which is preliminary data.</text>
</comment>
<accession>A0A9Q0VEH1</accession>
<reference evidence="2" key="2">
    <citation type="journal article" date="2023" name="Int. J. Mol. Sci.">
        <title>De Novo Assembly and Annotation of 11 Diverse Shrub Willow (Salix) Genomes Reveals Novel Gene Organization in Sex-Linked Regions.</title>
        <authorList>
            <person name="Hyden B."/>
            <person name="Feng K."/>
            <person name="Yates T.B."/>
            <person name="Jawdy S."/>
            <person name="Cereghino C."/>
            <person name="Smart L.B."/>
            <person name="Muchero W."/>
        </authorList>
    </citation>
    <scope>NUCLEOTIDE SEQUENCE</scope>
    <source>
        <tissue evidence="2">Shoot tip</tissue>
    </source>
</reference>
<organism evidence="2 3">
    <name type="scientific">Salix koriyanagi</name>
    <dbReference type="NCBI Taxonomy" id="2511006"/>
    <lineage>
        <taxon>Eukaryota</taxon>
        <taxon>Viridiplantae</taxon>
        <taxon>Streptophyta</taxon>
        <taxon>Embryophyta</taxon>
        <taxon>Tracheophyta</taxon>
        <taxon>Spermatophyta</taxon>
        <taxon>Magnoliopsida</taxon>
        <taxon>eudicotyledons</taxon>
        <taxon>Gunneridae</taxon>
        <taxon>Pentapetalae</taxon>
        <taxon>rosids</taxon>
        <taxon>fabids</taxon>
        <taxon>Malpighiales</taxon>
        <taxon>Salicaceae</taxon>
        <taxon>Saliceae</taxon>
        <taxon>Salix</taxon>
    </lineage>
</organism>
<feature type="compositionally biased region" description="Basic and acidic residues" evidence="1">
    <location>
        <begin position="36"/>
        <end position="55"/>
    </location>
</feature>
<evidence type="ECO:0000256" key="1">
    <source>
        <dbReference type="SAM" id="MobiDB-lite"/>
    </source>
</evidence>
<dbReference type="Proteomes" id="UP001151752">
    <property type="component" value="Chromosome 6"/>
</dbReference>
<dbReference type="EMBL" id="JAPFFM010000009">
    <property type="protein sequence ID" value="KAJ6746140.1"/>
    <property type="molecule type" value="Genomic_DNA"/>
</dbReference>
<keyword evidence="3" id="KW-1185">Reference proteome</keyword>
<protein>
    <submittedName>
        <fullName evidence="2">Uncharacterized protein</fullName>
    </submittedName>
</protein>
<feature type="region of interest" description="Disordered" evidence="1">
    <location>
        <begin position="27"/>
        <end position="55"/>
    </location>
</feature>
<feature type="non-terminal residue" evidence="2">
    <location>
        <position position="1"/>
    </location>
</feature>
<evidence type="ECO:0000313" key="3">
    <source>
        <dbReference type="Proteomes" id="UP001151752"/>
    </source>
</evidence>
<sequence>MELETGEPKGPVPVLITREKGFQRATLVEEAQDPTGRARPEEVNESGEKETDKNRFPAVRSLQIDALLPREVARRRFVFRFDFRDWKDLYRLKAGYLAAFWSSRTRTEVRNN</sequence>
<evidence type="ECO:0000313" key="2">
    <source>
        <dbReference type="EMBL" id="KAJ6746140.1"/>
    </source>
</evidence>
<name>A0A9Q0VEH1_9ROSI</name>
<dbReference type="AlphaFoldDB" id="A0A9Q0VEH1"/>